<evidence type="ECO:0000313" key="1">
    <source>
        <dbReference type="EMBL" id="KKL51989.1"/>
    </source>
</evidence>
<organism evidence="1">
    <name type="scientific">marine sediment metagenome</name>
    <dbReference type="NCBI Taxonomy" id="412755"/>
    <lineage>
        <taxon>unclassified sequences</taxon>
        <taxon>metagenomes</taxon>
        <taxon>ecological metagenomes</taxon>
    </lineage>
</organism>
<protein>
    <recommendedName>
        <fullName evidence="2">C2H2-type domain-containing protein</fullName>
    </recommendedName>
</protein>
<proteinExistence type="predicted"/>
<gene>
    <name evidence="1" type="ORF">LCGC14_2289990</name>
</gene>
<reference evidence="1" key="1">
    <citation type="journal article" date="2015" name="Nature">
        <title>Complex archaea that bridge the gap between prokaryotes and eukaryotes.</title>
        <authorList>
            <person name="Spang A."/>
            <person name="Saw J.H."/>
            <person name="Jorgensen S.L."/>
            <person name="Zaremba-Niedzwiedzka K."/>
            <person name="Martijn J."/>
            <person name="Lind A.E."/>
            <person name="van Eijk R."/>
            <person name="Schleper C."/>
            <person name="Guy L."/>
            <person name="Ettema T.J."/>
        </authorList>
    </citation>
    <scope>NUCLEOTIDE SEQUENCE</scope>
</reference>
<name>A0A0F9CS27_9ZZZZ</name>
<dbReference type="EMBL" id="LAZR01032050">
    <property type="protein sequence ID" value="KKL51989.1"/>
    <property type="molecule type" value="Genomic_DNA"/>
</dbReference>
<evidence type="ECO:0008006" key="2">
    <source>
        <dbReference type="Google" id="ProtNLM"/>
    </source>
</evidence>
<sequence length="109" mass="13014">MKAKYVYWVNGTKYKRAITNKRSCPNCGEYRRIERLVTFVMIQGLGIYKPYRCKECDYPILVATGDQLEHINKNGRNYPLDRDIHPDVPLYYDLIKEAKEKEQHDRTKQ</sequence>
<accession>A0A0F9CS27</accession>
<comment type="caution">
    <text evidence="1">The sequence shown here is derived from an EMBL/GenBank/DDBJ whole genome shotgun (WGS) entry which is preliminary data.</text>
</comment>
<dbReference type="AlphaFoldDB" id="A0A0F9CS27"/>